<dbReference type="GO" id="GO:0006412">
    <property type="term" value="P:translation"/>
    <property type="evidence" value="ECO:0007669"/>
    <property type="project" value="InterPro"/>
</dbReference>
<feature type="non-terminal residue" evidence="9">
    <location>
        <position position="1"/>
    </location>
</feature>
<evidence type="ECO:0000256" key="6">
    <source>
        <dbReference type="ARBA" id="ARBA00023128"/>
    </source>
</evidence>
<evidence type="ECO:0000256" key="5">
    <source>
        <dbReference type="ARBA" id="ARBA00023014"/>
    </source>
</evidence>
<dbReference type="EMBL" id="NCSJ02000034">
    <property type="protein sequence ID" value="RFU33545.1"/>
    <property type="molecule type" value="Genomic_DNA"/>
</dbReference>
<dbReference type="STRING" id="5539.A0A3E2HJQ7"/>
<keyword evidence="3" id="KW-0809">Transit peptide</keyword>
<evidence type="ECO:0000256" key="1">
    <source>
        <dbReference type="ARBA" id="ARBA00004173"/>
    </source>
</evidence>
<dbReference type="PANTHER" id="PTHR13184">
    <property type="entry name" value="37S RIBOSOMAL PROTEIN S22"/>
    <property type="match status" value="1"/>
</dbReference>
<keyword evidence="4" id="KW-0408">Iron</keyword>
<feature type="compositionally biased region" description="Acidic residues" evidence="8">
    <location>
        <begin position="212"/>
        <end position="238"/>
    </location>
</feature>
<proteinExistence type="predicted"/>
<keyword evidence="6" id="KW-0496">Mitochondrion</keyword>
<keyword evidence="10" id="KW-1185">Reference proteome</keyword>
<evidence type="ECO:0000313" key="9">
    <source>
        <dbReference type="EMBL" id="RFU33545.1"/>
    </source>
</evidence>
<dbReference type="PANTHER" id="PTHR13184:SF5">
    <property type="entry name" value="METHYLTRANSFERASE-LIKE PROTEIN 17, MITOCHONDRIAL"/>
    <property type="match status" value="1"/>
</dbReference>
<dbReference type="OrthoDB" id="421327at2759"/>
<dbReference type="Proteomes" id="UP000258309">
    <property type="component" value="Unassembled WGS sequence"/>
</dbReference>
<dbReference type="GO" id="GO:0051536">
    <property type="term" value="F:iron-sulfur cluster binding"/>
    <property type="evidence" value="ECO:0007669"/>
    <property type="project" value="UniProtKB-KW"/>
</dbReference>
<dbReference type="OMA" id="CTNHSTC"/>
<feature type="compositionally biased region" description="Basic and acidic residues" evidence="8">
    <location>
        <begin position="745"/>
        <end position="755"/>
    </location>
</feature>
<feature type="region of interest" description="Disordered" evidence="8">
    <location>
        <begin position="646"/>
        <end position="666"/>
    </location>
</feature>
<reference evidence="9 10" key="1">
    <citation type="submission" date="2018-05" db="EMBL/GenBank/DDBJ databases">
        <title>Draft genome sequence of Scytalidium lignicola DSM 105466, a ubiquitous saprotrophic fungus.</title>
        <authorList>
            <person name="Buettner E."/>
            <person name="Gebauer A.M."/>
            <person name="Hofrichter M."/>
            <person name="Liers C."/>
            <person name="Kellner H."/>
        </authorList>
    </citation>
    <scope>NUCLEOTIDE SEQUENCE [LARGE SCALE GENOMIC DNA]</scope>
    <source>
        <strain evidence="9 10">DSM 105466</strain>
    </source>
</reference>
<evidence type="ECO:0000256" key="8">
    <source>
        <dbReference type="SAM" id="MobiDB-lite"/>
    </source>
</evidence>
<evidence type="ECO:0000256" key="2">
    <source>
        <dbReference type="ARBA" id="ARBA00022723"/>
    </source>
</evidence>
<evidence type="ECO:0000256" key="3">
    <source>
        <dbReference type="ARBA" id="ARBA00022946"/>
    </source>
</evidence>
<keyword evidence="2" id="KW-0479">Metal-binding</keyword>
<dbReference type="GO" id="GO:0046872">
    <property type="term" value="F:metal ion binding"/>
    <property type="evidence" value="ECO:0007669"/>
    <property type="project" value="UniProtKB-KW"/>
</dbReference>
<dbReference type="InterPro" id="IPR015324">
    <property type="entry name" value="Ribosomal_Rsm22-like"/>
</dbReference>
<dbReference type="InterPro" id="IPR052571">
    <property type="entry name" value="Mt_RNA_Methyltransferase"/>
</dbReference>
<comment type="subcellular location">
    <subcellularLocation>
        <location evidence="1">Mitochondrion</location>
    </subcellularLocation>
</comment>
<gene>
    <name evidence="9" type="ORF">B7463_g2825</name>
</gene>
<evidence type="ECO:0000313" key="10">
    <source>
        <dbReference type="Proteomes" id="UP000258309"/>
    </source>
</evidence>
<sequence>MLRSRQFPTVCRSCRLQILSLFELPSITPATKTASKLRYSTGARLRPRAPLSKTSSSLRSVSSTRRFLDSTIEDTQAEKDASVPTTTESVVRQARETFGDTLPKGYLSTEEYLLYERLYGPPLRETLAEDLEYIRDFESLSAIDSEEDVVKNVLLRQTEDGGFEEVEFEPELTSTTDAQPDAVQVQANNQREFEAISRLAEDLQESIAKPAEEEDIEEEFEEDEENIEEDEEDYDDQDLPLSSDSIRTHPHTISARSRTMPSTLSLPREEFVTPISELLERTNMKHLTEAAEKAFGGPGLPYSTATPASKKLLPQKHIGLEAGQHRMTEIEADAYLAAVMPGTYAAAMGILVEVRKRLGSSWLRDLILNNNGEGPRILDAGAGGAGVIAWQQIVQAEWDILREEGIVEGREAPSSKATVLTGPSTLRHRISRFLENTTFLPRLPDYVHSAKPEAQLDGAPAQKRKSFDIIIAPHTLFPLKEDFRRKHVVQNLWSLLDSNGGVLIMIEKGLPRGFEAIAGARSLLLDNHISSPGSSTIEQETQASSTSTARYTEKEEGMIIAPCTNHSKCPMYPVPGLSFGRQDFCHFHQRFIRPAYLQRVLGATSRNHEDVKYSYIAVRRGVDSRRAVDPLIQGDVASDRSFAGYEQHPVGETSGEADSPESSKFNPLSLPRAILPPLKRRGHVTLDLCTPSGKLERWTVPKSFSAQAYRDARKSQWGDLWALGAKTRIPREPRLGGGHGVPGKTDLKGVRDGRQGKGGKKIKKNRFDIIMGEEGMEGIKEAASMSKYVRAEKRTKGGRIWKEKKPIGEDDL</sequence>
<feature type="region of interest" description="Disordered" evidence="8">
    <location>
        <begin position="207"/>
        <end position="262"/>
    </location>
</feature>
<organism evidence="9 10">
    <name type="scientific">Scytalidium lignicola</name>
    <name type="common">Hyphomycete</name>
    <dbReference type="NCBI Taxonomy" id="5539"/>
    <lineage>
        <taxon>Eukaryota</taxon>
        <taxon>Fungi</taxon>
        <taxon>Dikarya</taxon>
        <taxon>Ascomycota</taxon>
        <taxon>Pezizomycotina</taxon>
        <taxon>Leotiomycetes</taxon>
        <taxon>Leotiomycetes incertae sedis</taxon>
        <taxon>Scytalidium</taxon>
    </lineage>
</organism>
<accession>A0A3E2HJQ7</accession>
<keyword evidence="5" id="KW-0411">Iron-sulfur</keyword>
<comment type="function">
    <text evidence="7">Mitochondrial ribosome (mitoribosome) assembly factor. Binds at the interface of the head and body domains of the mitochondrial small ribosomal subunit (mt-SSU), occluding the mRNA channel and preventing compaction of the head domain towards the body. Probable inactive methyltransferase: retains the characteristic folding and ability to bind S-adenosyl-L-methionine, but it probably lost its methyltransferase activity.</text>
</comment>
<name>A0A3E2HJQ7_SCYLI</name>
<dbReference type="GO" id="GO:0003735">
    <property type="term" value="F:structural constituent of ribosome"/>
    <property type="evidence" value="ECO:0007669"/>
    <property type="project" value="TreeGrafter"/>
</dbReference>
<dbReference type="Pfam" id="PF09243">
    <property type="entry name" value="Rsm22"/>
    <property type="match status" value="1"/>
</dbReference>
<feature type="non-terminal residue" evidence="9">
    <location>
        <position position="812"/>
    </location>
</feature>
<comment type="caution">
    <text evidence="9">The sequence shown here is derived from an EMBL/GenBank/DDBJ whole genome shotgun (WGS) entry which is preliminary data.</text>
</comment>
<evidence type="ECO:0000256" key="4">
    <source>
        <dbReference type="ARBA" id="ARBA00023004"/>
    </source>
</evidence>
<dbReference type="AlphaFoldDB" id="A0A3E2HJQ7"/>
<protein>
    <submittedName>
        <fullName evidence="9">Uncharacterized protein</fullName>
    </submittedName>
</protein>
<feature type="region of interest" description="Disordered" evidence="8">
    <location>
        <begin position="731"/>
        <end position="761"/>
    </location>
</feature>
<evidence type="ECO:0000256" key="7">
    <source>
        <dbReference type="ARBA" id="ARBA00045681"/>
    </source>
</evidence>
<dbReference type="GO" id="GO:0005763">
    <property type="term" value="C:mitochondrial small ribosomal subunit"/>
    <property type="evidence" value="ECO:0007669"/>
    <property type="project" value="TreeGrafter"/>
</dbReference>
<dbReference type="GO" id="GO:0008168">
    <property type="term" value="F:methyltransferase activity"/>
    <property type="evidence" value="ECO:0007669"/>
    <property type="project" value="InterPro"/>
</dbReference>